<dbReference type="Pfam" id="PF02737">
    <property type="entry name" value="3HCDH_N"/>
    <property type="match status" value="1"/>
</dbReference>
<dbReference type="Pfam" id="PF00725">
    <property type="entry name" value="3HCDH"/>
    <property type="match status" value="1"/>
</dbReference>
<evidence type="ECO:0000256" key="3">
    <source>
        <dbReference type="ARBA" id="ARBA00023002"/>
    </source>
</evidence>
<organism evidence="7 8">
    <name type="scientific">Eubacterium ramulus</name>
    <dbReference type="NCBI Taxonomy" id="39490"/>
    <lineage>
        <taxon>Bacteria</taxon>
        <taxon>Bacillati</taxon>
        <taxon>Bacillota</taxon>
        <taxon>Clostridia</taxon>
        <taxon>Eubacteriales</taxon>
        <taxon>Eubacteriaceae</taxon>
        <taxon>Eubacterium</taxon>
    </lineage>
</organism>
<dbReference type="EMBL" id="JRFU01000081">
    <property type="protein sequence ID" value="PWE86863.1"/>
    <property type="molecule type" value="Genomic_DNA"/>
</dbReference>
<feature type="domain" description="3-hydroxyacyl-CoA dehydrogenase NAD binding" evidence="6">
    <location>
        <begin position="10"/>
        <end position="186"/>
    </location>
</feature>
<dbReference type="PANTHER" id="PTHR48075:SF5">
    <property type="entry name" value="3-HYDROXYBUTYRYL-COA DEHYDROGENASE"/>
    <property type="match status" value="1"/>
</dbReference>
<name>A0A2V1JTY8_EUBRA</name>
<feature type="domain" description="3-hydroxyacyl-CoA dehydrogenase C-terminal" evidence="5">
    <location>
        <begin position="189"/>
        <end position="278"/>
    </location>
</feature>
<dbReference type="InterPro" id="IPR006108">
    <property type="entry name" value="3HC_DH_C"/>
</dbReference>
<dbReference type="InterPro" id="IPR013328">
    <property type="entry name" value="6PGD_dom2"/>
</dbReference>
<evidence type="ECO:0000313" key="7">
    <source>
        <dbReference type="EMBL" id="PWE86863.1"/>
    </source>
</evidence>
<dbReference type="GO" id="GO:0006635">
    <property type="term" value="P:fatty acid beta-oxidation"/>
    <property type="evidence" value="ECO:0007669"/>
    <property type="project" value="TreeGrafter"/>
</dbReference>
<keyword evidence="8" id="KW-1185">Reference proteome</keyword>
<evidence type="ECO:0000256" key="2">
    <source>
        <dbReference type="ARBA" id="ARBA00009463"/>
    </source>
</evidence>
<comment type="similarity">
    <text evidence="2">Belongs to the 3-hydroxyacyl-CoA dehydrogenase family.</text>
</comment>
<dbReference type="PIRSF" id="PIRSF000105">
    <property type="entry name" value="HCDH"/>
    <property type="match status" value="1"/>
</dbReference>
<sequence length="316" mass="35214">MMSEIKNFLVCGGGMMGSAIAQILAGLDDAKVTVYDVFPVNVEAKVRNNMKLLVEKGIVTEADVDNIVSKISFTQDMNDEGVKNAQMVVECVLEEMEMKQNLFAQLEEYVADDCIFCTNTSVMSPTEISAKCKHRERLCGTHFWNPAFLIPLVEVVKTDATTDEVAQTVIDVLTEAGKKPVLCKKDVPGFIANRMQHALWREAISIVERGIADAKTVDDACKYSFGLRLPYLPPLVNSDMVSTQLTSNIHNYVLKDLEDRHDASPLLKQMLDEGKNGFRAEAVDGVHEGFMKYTDEEIAEINGGLNEYLIKMLYNK</sequence>
<evidence type="ECO:0000256" key="4">
    <source>
        <dbReference type="PIRSR" id="PIRSR000105-1"/>
    </source>
</evidence>
<dbReference type="SUPFAM" id="SSF48179">
    <property type="entry name" value="6-phosphogluconate dehydrogenase C-terminal domain-like"/>
    <property type="match status" value="1"/>
</dbReference>
<comment type="pathway">
    <text evidence="1">Lipid metabolism; butanoate metabolism.</text>
</comment>
<dbReference type="Gene3D" id="1.10.1040.10">
    <property type="entry name" value="N-(1-d-carboxylethyl)-l-norvaline Dehydrogenase, domain 2"/>
    <property type="match status" value="1"/>
</dbReference>
<dbReference type="InterPro" id="IPR036291">
    <property type="entry name" value="NAD(P)-bd_dom_sf"/>
</dbReference>
<dbReference type="GO" id="GO:0008691">
    <property type="term" value="F:3-hydroxybutyryl-CoA dehydrogenase activity"/>
    <property type="evidence" value="ECO:0007669"/>
    <property type="project" value="TreeGrafter"/>
</dbReference>
<dbReference type="GO" id="GO:0070403">
    <property type="term" value="F:NAD+ binding"/>
    <property type="evidence" value="ECO:0007669"/>
    <property type="project" value="InterPro"/>
</dbReference>
<dbReference type="Gene3D" id="3.40.50.720">
    <property type="entry name" value="NAD(P)-binding Rossmann-like Domain"/>
    <property type="match status" value="1"/>
</dbReference>
<gene>
    <name evidence="7" type="ORF">LG34_07550</name>
</gene>
<dbReference type="InterPro" id="IPR006176">
    <property type="entry name" value="3-OHacyl-CoA_DH_NAD-bd"/>
</dbReference>
<comment type="caution">
    <text evidence="7">The sequence shown here is derived from an EMBL/GenBank/DDBJ whole genome shotgun (WGS) entry which is preliminary data.</text>
</comment>
<dbReference type="AlphaFoldDB" id="A0A2V1JTY8"/>
<accession>A0A2V1JTY8</accession>
<dbReference type="SUPFAM" id="SSF51735">
    <property type="entry name" value="NAD(P)-binding Rossmann-fold domains"/>
    <property type="match status" value="1"/>
</dbReference>
<dbReference type="Proteomes" id="UP000245288">
    <property type="component" value="Unassembled WGS sequence"/>
</dbReference>
<evidence type="ECO:0000313" key="8">
    <source>
        <dbReference type="Proteomes" id="UP000245288"/>
    </source>
</evidence>
<keyword evidence="3" id="KW-0560">Oxidoreductase</keyword>
<dbReference type="InterPro" id="IPR008927">
    <property type="entry name" value="6-PGluconate_DH-like_C_sf"/>
</dbReference>
<dbReference type="InterPro" id="IPR022694">
    <property type="entry name" value="3-OHacyl-CoA_DH"/>
</dbReference>
<evidence type="ECO:0000256" key="1">
    <source>
        <dbReference type="ARBA" id="ARBA00005086"/>
    </source>
</evidence>
<protein>
    <submittedName>
        <fullName evidence="7">3-hydroxyacyl-CoA dehydrogenase</fullName>
    </submittedName>
</protein>
<evidence type="ECO:0000259" key="5">
    <source>
        <dbReference type="Pfam" id="PF00725"/>
    </source>
</evidence>
<feature type="site" description="Important for catalytic activity" evidence="4">
    <location>
        <position position="142"/>
    </location>
</feature>
<reference evidence="7 8" key="1">
    <citation type="submission" date="2014-09" db="EMBL/GenBank/DDBJ databases">
        <title>Butyrate-producing bacteria isolated from human gut.</title>
        <authorList>
            <person name="Zhang Q."/>
            <person name="Zhao L."/>
        </authorList>
    </citation>
    <scope>NUCLEOTIDE SEQUENCE [LARGE SCALE GENOMIC DNA]</scope>
    <source>
        <strain evidence="7 8">21</strain>
    </source>
</reference>
<dbReference type="PANTHER" id="PTHR48075">
    <property type="entry name" value="3-HYDROXYACYL-COA DEHYDROGENASE FAMILY PROTEIN"/>
    <property type="match status" value="1"/>
</dbReference>
<proteinExistence type="inferred from homology"/>
<evidence type="ECO:0000259" key="6">
    <source>
        <dbReference type="Pfam" id="PF02737"/>
    </source>
</evidence>